<organism evidence="2 3">
    <name type="scientific">Streptomyces salyersiae</name>
    <dbReference type="NCBI Taxonomy" id="3075530"/>
    <lineage>
        <taxon>Bacteria</taxon>
        <taxon>Bacillati</taxon>
        <taxon>Actinomycetota</taxon>
        <taxon>Actinomycetes</taxon>
        <taxon>Kitasatosporales</taxon>
        <taxon>Streptomycetaceae</taxon>
        <taxon>Streptomyces</taxon>
    </lineage>
</organism>
<feature type="compositionally biased region" description="Polar residues" evidence="1">
    <location>
        <begin position="238"/>
        <end position="249"/>
    </location>
</feature>
<protein>
    <recommendedName>
        <fullName evidence="4">Helicase XPB/Ssl2 N-terminal domain-containing protein</fullName>
    </recommendedName>
</protein>
<gene>
    <name evidence="2" type="ORF">RM649_09560</name>
</gene>
<evidence type="ECO:0008006" key="4">
    <source>
        <dbReference type="Google" id="ProtNLM"/>
    </source>
</evidence>
<evidence type="ECO:0000256" key="1">
    <source>
        <dbReference type="SAM" id="MobiDB-lite"/>
    </source>
</evidence>
<reference evidence="3" key="1">
    <citation type="submission" date="2023-07" db="EMBL/GenBank/DDBJ databases">
        <title>30 novel species of actinomycetes from the DSMZ collection.</title>
        <authorList>
            <person name="Nouioui I."/>
        </authorList>
    </citation>
    <scope>NUCLEOTIDE SEQUENCE [LARGE SCALE GENOMIC DNA]</scope>
    <source>
        <strain evidence="3">DSM 41770</strain>
    </source>
</reference>
<dbReference type="RefSeq" id="WP_311656009.1">
    <property type="nucleotide sequence ID" value="NZ_JAVREX010000003.1"/>
</dbReference>
<accession>A0ABU2RK26</accession>
<proteinExistence type="predicted"/>
<evidence type="ECO:0000313" key="2">
    <source>
        <dbReference type="EMBL" id="MDT0427888.1"/>
    </source>
</evidence>
<keyword evidence="3" id="KW-1185">Reference proteome</keyword>
<dbReference type="EMBL" id="JAVREX010000003">
    <property type="protein sequence ID" value="MDT0427888.1"/>
    <property type="molecule type" value="Genomic_DNA"/>
</dbReference>
<dbReference type="Proteomes" id="UP001183777">
    <property type="component" value="Unassembled WGS sequence"/>
</dbReference>
<comment type="caution">
    <text evidence="2">The sequence shown here is derived from an EMBL/GenBank/DDBJ whole genome shotgun (WGS) entry which is preliminary data.</text>
</comment>
<sequence length="528" mass="56980">MILLLPVSRFRVTYEVGAGRPYSRLEELVCRMIAEAAQPVTLAQLRETFHVHDRLLIESVVTLVRAGWAAMNLGEGLAITEQGRQTLSKGGRPQSTTVRKASTSLYMERVCGLLERETQSALNLRSLRSLRELGMSGADLDRSMLTIRNPRNSLSIGQAQGLLPHRAGEWIRWVGEPRMHTKGNDFVPLHVDLASSTVTGLPRTWEPLLTEVLLRAAHEREEEMEEFSQEKISQLISQPPGTRTVQSRAPRTASLPLPPGRAALITGKEEFLSAAQRCIEDAETSVLIMVSAIDAEGVKTWERDLKDALKRGLRVDVLWGETDTDSDGLSELKRIAFESASGPARTLRFNARPAGTVSQIVVADHSADGAGTVTVILGGVSLLHTVVGQDPALPALKVSDPGVAAQIARAAAGWWAETAGEDLSASTDRWRRLASSWEESAAQSPRSSNHVPAQLGGGHLETAQVLLDADCATLEYGQGRGDGVIVRAYPAKAADDDGQMLRGAAAVHLRGPSWSTAPALVTEYQGGS</sequence>
<evidence type="ECO:0000313" key="3">
    <source>
        <dbReference type="Proteomes" id="UP001183777"/>
    </source>
</evidence>
<name>A0ABU2RK26_9ACTN</name>
<feature type="region of interest" description="Disordered" evidence="1">
    <location>
        <begin position="238"/>
        <end position="259"/>
    </location>
</feature>